<dbReference type="InterPro" id="IPR027417">
    <property type="entry name" value="P-loop_NTPase"/>
</dbReference>
<dbReference type="AlphaFoldDB" id="A0A7L8AEY2"/>
<name>A0A7L8AEY2_9FLAO</name>
<dbReference type="RefSeq" id="WP_088354440.1">
    <property type="nucleotide sequence ID" value="NZ_CP061813.1"/>
</dbReference>
<accession>A0A7L8AEY2</accession>
<protein>
    <recommendedName>
        <fullName evidence="3">Serine kinase</fullName>
    </recommendedName>
</protein>
<reference evidence="1 2" key="1">
    <citation type="journal article" date="2016" name="Int. J. Syst. Evol. Microbiol.">
        <title>Polaribacter haliotis sp. nov., isolated from the gut of abalone Haliotis discus hannai.</title>
        <authorList>
            <person name="Kim Y.O."/>
            <person name="Park I.S."/>
            <person name="Park S."/>
            <person name="Nam B.H."/>
            <person name="Park J.M."/>
            <person name="Kim D.G."/>
            <person name="Yoon J.H."/>
        </authorList>
    </citation>
    <scope>NUCLEOTIDE SEQUENCE [LARGE SCALE GENOMIC DNA]</scope>
    <source>
        <strain evidence="1 2">KCTC 52418</strain>
    </source>
</reference>
<dbReference type="Proteomes" id="UP000516764">
    <property type="component" value="Chromosome"/>
</dbReference>
<evidence type="ECO:0000313" key="1">
    <source>
        <dbReference type="EMBL" id="QOD60507.1"/>
    </source>
</evidence>
<dbReference type="OrthoDB" id="1116059at2"/>
<keyword evidence="2" id="KW-1185">Reference proteome</keyword>
<proteinExistence type="predicted"/>
<dbReference type="EMBL" id="CP061813">
    <property type="protein sequence ID" value="QOD60507.1"/>
    <property type="molecule type" value="Genomic_DNA"/>
</dbReference>
<evidence type="ECO:0008006" key="3">
    <source>
        <dbReference type="Google" id="ProtNLM"/>
    </source>
</evidence>
<dbReference type="KEGG" id="phal:H9I45_14355"/>
<dbReference type="Gene3D" id="3.40.50.300">
    <property type="entry name" value="P-loop containing nucleotide triphosphate hydrolases"/>
    <property type="match status" value="1"/>
</dbReference>
<organism evidence="1 2">
    <name type="scientific">Polaribacter haliotis</name>
    <dbReference type="NCBI Taxonomy" id="1888915"/>
    <lineage>
        <taxon>Bacteria</taxon>
        <taxon>Pseudomonadati</taxon>
        <taxon>Bacteroidota</taxon>
        <taxon>Flavobacteriia</taxon>
        <taxon>Flavobacteriales</taxon>
        <taxon>Flavobacteriaceae</taxon>
    </lineage>
</organism>
<gene>
    <name evidence="1" type="ORF">H9I45_14355</name>
</gene>
<dbReference type="SUPFAM" id="SSF53795">
    <property type="entry name" value="PEP carboxykinase-like"/>
    <property type="match status" value="1"/>
</dbReference>
<sequence>MNTEPHFLYKTVEGKTIVWFEKSNEYLILENTTADILKRISKGIPVNEIATALSKKLSVPLEKAIDFVLDLESKIYEPKTVVDPSLINDYRDIRKPKEFEYTKYYKINNIIFKVDFSTEYELYLVHPKFEHLEIEHTLDYNYNFIVFINNNFVFFYNDKEFIGAWSKKEIHFFQGKFSMELIQKIHQKEEKEWLGVFHASAVSNGDKSILFCGDSGNGKSTSLALLQANGFTCLADDFVPLDAKNKEVYSFPASISIKKNSVETLLPIYPELEKSAEYHFKRLNKIVRYIKPNNSNFSAHKTCEDLVFIKYEEKADLQYQKISKIDAFQQLVPDSWLSPIKQNAEAFLNWFSALNCHQITYSDNKKMIATVSKIFNNEL</sequence>
<evidence type="ECO:0000313" key="2">
    <source>
        <dbReference type="Proteomes" id="UP000516764"/>
    </source>
</evidence>